<dbReference type="Proteomes" id="UP000191160">
    <property type="component" value="Unassembled WGS sequence"/>
</dbReference>
<keyword evidence="2" id="KW-0812">Transmembrane</keyword>
<feature type="transmembrane region" description="Helical" evidence="2">
    <location>
        <begin position="7"/>
        <end position="23"/>
    </location>
</feature>
<organism evidence="3 4">
    <name type="scientific">Acinetobacter amyesii</name>
    <dbReference type="NCBI Taxonomy" id="2942470"/>
    <lineage>
        <taxon>Bacteria</taxon>
        <taxon>Pseudomonadati</taxon>
        <taxon>Pseudomonadota</taxon>
        <taxon>Gammaproteobacteria</taxon>
        <taxon>Moraxellales</taxon>
        <taxon>Moraxellaceae</taxon>
        <taxon>Acinetobacter</taxon>
    </lineage>
</organism>
<keyword evidence="4" id="KW-1185">Reference proteome</keyword>
<dbReference type="EMBL" id="MVKX01000005">
    <property type="protein sequence ID" value="OOV82633.1"/>
    <property type="molecule type" value="Genomic_DNA"/>
</dbReference>
<gene>
    <name evidence="3" type="ORF">B1202_09260</name>
</gene>
<evidence type="ECO:0000256" key="2">
    <source>
        <dbReference type="SAM" id="Phobius"/>
    </source>
</evidence>
<dbReference type="RefSeq" id="WP_078190312.1">
    <property type="nucleotide sequence ID" value="NZ_JAMCOZ010000003.1"/>
</dbReference>
<feature type="region of interest" description="Disordered" evidence="1">
    <location>
        <begin position="34"/>
        <end position="59"/>
    </location>
</feature>
<keyword evidence="2" id="KW-0472">Membrane</keyword>
<sequence>MANKINLTIGGIIVALAAAYFGIDLQQQKTAQVQTTADQNSQPQIESVQPADTHQKGQSAEDIIAHAFKNKLSNVQVEGAGQVKAVLRDDNEGSRHQKFILTLNNGQTLLVAHNIDLAPRIDDLQKGDTVQFYGEYEYSDKGGVMHWTHHDPNGRHQDGWLKHQGKTYQ</sequence>
<dbReference type="Pfam" id="PF11948">
    <property type="entry name" value="DUF3465"/>
    <property type="match status" value="1"/>
</dbReference>
<feature type="compositionally biased region" description="Polar residues" evidence="1">
    <location>
        <begin position="40"/>
        <end position="58"/>
    </location>
</feature>
<evidence type="ECO:0000256" key="1">
    <source>
        <dbReference type="SAM" id="MobiDB-lite"/>
    </source>
</evidence>
<protein>
    <recommendedName>
        <fullName evidence="5">DUF3465 domain-containing protein</fullName>
    </recommendedName>
</protein>
<proteinExistence type="predicted"/>
<dbReference type="AlphaFoldDB" id="A0A1T1GYH3"/>
<dbReference type="InterPro" id="IPR021856">
    <property type="entry name" value="DUF3465"/>
</dbReference>
<comment type="caution">
    <text evidence="3">The sequence shown here is derived from an EMBL/GenBank/DDBJ whole genome shotgun (WGS) entry which is preliminary data.</text>
</comment>
<reference evidence="3 4" key="1">
    <citation type="submission" date="2017-02" db="EMBL/GenBank/DDBJ databases">
        <title>Acinetobacter sp. ANC 4945, whole genome shotgun sequencing project.</title>
        <authorList>
            <person name="Radolfova-Krizova L."/>
            <person name="Al Atrouni A."/>
            <person name="Nemec A."/>
        </authorList>
    </citation>
    <scope>NUCLEOTIDE SEQUENCE [LARGE SCALE GENOMIC DNA]</scope>
    <source>
        <strain evidence="3 4">ANC 4945</strain>
    </source>
</reference>
<keyword evidence="2" id="KW-1133">Transmembrane helix</keyword>
<evidence type="ECO:0000313" key="4">
    <source>
        <dbReference type="Proteomes" id="UP000191160"/>
    </source>
</evidence>
<evidence type="ECO:0008006" key="5">
    <source>
        <dbReference type="Google" id="ProtNLM"/>
    </source>
</evidence>
<name>A0A1T1GYH3_9GAMM</name>
<accession>A0A1T1GYH3</accession>
<evidence type="ECO:0000313" key="3">
    <source>
        <dbReference type="EMBL" id="OOV82633.1"/>
    </source>
</evidence>